<reference evidence="3" key="1">
    <citation type="submission" date="2015-11" db="EMBL/GenBank/DDBJ databases">
        <title>De novo transcriptome assembly of four potential Pierce s Disease insect vectors from Arizona vineyards.</title>
        <authorList>
            <person name="Tassone E.E."/>
        </authorList>
    </citation>
    <scope>NUCLEOTIDE SEQUENCE</scope>
</reference>
<dbReference type="PANTHER" id="PTHR11161">
    <property type="entry name" value="O-ACYLTRANSFERASE"/>
    <property type="match status" value="1"/>
</dbReference>
<dbReference type="EMBL" id="GEBQ01001687">
    <property type="protein sequence ID" value="JAT38290.1"/>
    <property type="molecule type" value="Transcribed_RNA"/>
</dbReference>
<keyword evidence="1" id="KW-0812">Transmembrane</keyword>
<dbReference type="PANTHER" id="PTHR11161:SF0">
    <property type="entry name" value="O-ACYLTRANSFERASE LIKE PROTEIN"/>
    <property type="match status" value="1"/>
</dbReference>
<dbReference type="InterPro" id="IPR006621">
    <property type="entry name" value="Nose-resist-to-fluoxetine_N"/>
</dbReference>
<feature type="non-terminal residue" evidence="3">
    <location>
        <position position="1"/>
    </location>
</feature>
<evidence type="ECO:0000256" key="1">
    <source>
        <dbReference type="SAM" id="Phobius"/>
    </source>
</evidence>
<dbReference type="Pfam" id="PF20146">
    <property type="entry name" value="NRF"/>
    <property type="match status" value="1"/>
</dbReference>
<name>A0A1B6MQT3_9HEMI</name>
<sequence length="279" mass="31348">GNYRQCLGVEEPGQLFSTQHCIVEAQGILPPQIAEYLHPATDLPFRIDNVIFSVCVPSTCSEKDVAEHMDRSLAEVNSSASSLVFCSSKDPMSFRTKDYIAALVFSLVALLLSVSAVSDLYGINNPVLSAFSLSNNFQSLMDTRKSDVEISCLNGLRVIFMVLVLTDHRFNINMLQMPSSAKELHKTLDSTLPGIGEFYKKVVDGFFLMSGTVLAFSFFRKNMKEKKFNLLRFYIDRYFRLTPLLACLILYYSTLLVHQCQGPVWMRIASGMEQPCCDL</sequence>
<feature type="transmembrane region" description="Helical" evidence="1">
    <location>
        <begin position="99"/>
        <end position="123"/>
    </location>
</feature>
<feature type="transmembrane region" description="Helical" evidence="1">
    <location>
        <begin position="198"/>
        <end position="218"/>
    </location>
</feature>
<evidence type="ECO:0000313" key="3">
    <source>
        <dbReference type="EMBL" id="JAT38290.1"/>
    </source>
</evidence>
<dbReference type="AlphaFoldDB" id="A0A1B6MQT3"/>
<accession>A0A1B6MQT3</accession>
<keyword evidence="1" id="KW-1133">Transmembrane helix</keyword>
<proteinExistence type="predicted"/>
<dbReference type="InterPro" id="IPR052728">
    <property type="entry name" value="O2_lipid_transport_reg"/>
</dbReference>
<evidence type="ECO:0000259" key="2">
    <source>
        <dbReference type="Pfam" id="PF20146"/>
    </source>
</evidence>
<feature type="domain" description="Nose resistant-to-fluoxetine protein N-terminal" evidence="2">
    <location>
        <begin position="1"/>
        <end position="68"/>
    </location>
</feature>
<feature type="transmembrane region" description="Helical" evidence="1">
    <location>
        <begin position="238"/>
        <end position="257"/>
    </location>
</feature>
<organism evidence="3">
    <name type="scientific">Graphocephala atropunctata</name>
    <dbReference type="NCBI Taxonomy" id="36148"/>
    <lineage>
        <taxon>Eukaryota</taxon>
        <taxon>Metazoa</taxon>
        <taxon>Ecdysozoa</taxon>
        <taxon>Arthropoda</taxon>
        <taxon>Hexapoda</taxon>
        <taxon>Insecta</taxon>
        <taxon>Pterygota</taxon>
        <taxon>Neoptera</taxon>
        <taxon>Paraneoptera</taxon>
        <taxon>Hemiptera</taxon>
        <taxon>Auchenorrhyncha</taxon>
        <taxon>Membracoidea</taxon>
        <taxon>Cicadellidae</taxon>
        <taxon>Cicadellinae</taxon>
        <taxon>Cicadellini</taxon>
        <taxon>Graphocephala</taxon>
    </lineage>
</organism>
<gene>
    <name evidence="3" type="ORF">g.50599</name>
</gene>
<keyword evidence="1" id="KW-0472">Membrane</keyword>
<feature type="non-terminal residue" evidence="3">
    <location>
        <position position="279"/>
    </location>
</feature>
<protein>
    <recommendedName>
        <fullName evidence="2">Nose resistant-to-fluoxetine protein N-terminal domain-containing protein</fullName>
    </recommendedName>
</protein>